<dbReference type="GO" id="GO:0046872">
    <property type="term" value="F:metal ion binding"/>
    <property type="evidence" value="ECO:0007669"/>
    <property type="project" value="UniProtKB-KW"/>
</dbReference>
<comment type="catalytic activity">
    <reaction evidence="1">
        <text>L-tryptophan + O2 = N-formyl-L-kynurenine</text>
        <dbReference type="Rhea" id="RHEA:24536"/>
        <dbReference type="ChEBI" id="CHEBI:15379"/>
        <dbReference type="ChEBI" id="CHEBI:57912"/>
        <dbReference type="ChEBI" id="CHEBI:58629"/>
        <dbReference type="EC" id="1.13.11.11"/>
    </reaction>
</comment>
<dbReference type="UniPathway" id="UPA00333">
    <property type="reaction ID" value="UER00453"/>
</dbReference>
<dbReference type="EC" id="1.13.11.11" evidence="1"/>
<reference evidence="2 3" key="1">
    <citation type="submission" date="2014-02" db="EMBL/GenBank/DDBJ databases">
        <title>The small core and large imbalanced accessory genome model reveals a collaborative survival strategy of Sorangium cellulosum strains in nature.</title>
        <authorList>
            <person name="Han K."/>
            <person name="Peng R."/>
            <person name="Blom J."/>
            <person name="Li Y.-Z."/>
        </authorList>
    </citation>
    <scope>NUCLEOTIDE SEQUENCE [LARGE SCALE GENOMIC DNA]</scope>
    <source>
        <strain evidence="2 3">So0157-25</strain>
    </source>
</reference>
<protein>
    <recommendedName>
        <fullName evidence="1">Tryptophan 2,3-dioxygenase</fullName>
        <shortName evidence="1">TDO</shortName>
        <ecNumber evidence="1">1.13.11.11</ecNumber>
    </recommendedName>
    <alternativeName>
        <fullName evidence="1">Tryptamin 2,3-dioxygenase</fullName>
    </alternativeName>
    <alternativeName>
        <fullName evidence="1">Tryptophan oxygenase</fullName>
        <shortName evidence="1">TO</shortName>
        <shortName evidence="1">TRPO</shortName>
    </alternativeName>
    <alternativeName>
        <fullName evidence="1">Tryptophan pyrrolase</fullName>
    </alternativeName>
    <alternativeName>
        <fullName evidence="1">Tryptophanase</fullName>
    </alternativeName>
</protein>
<dbReference type="GO" id="GO:0004833">
    <property type="term" value="F:L-tryptophan 2,3-dioxygenase activity"/>
    <property type="evidence" value="ECO:0007669"/>
    <property type="project" value="UniProtKB-UniRule"/>
</dbReference>
<dbReference type="AlphaFoldDB" id="A0A150PN10"/>
<dbReference type="SUPFAM" id="SSF140959">
    <property type="entry name" value="Indolic compounds 2,3-dioxygenase-like"/>
    <property type="match status" value="1"/>
</dbReference>
<comment type="subunit">
    <text evidence="1">Homotetramer.</text>
</comment>
<keyword evidence="1" id="KW-0560">Oxidoreductase</keyword>
<comment type="cofactor">
    <cofactor evidence="1">
        <name>heme</name>
        <dbReference type="ChEBI" id="CHEBI:30413"/>
    </cofactor>
    <text evidence="1">Binds 1 heme group per subunit.</text>
</comment>
<dbReference type="Proteomes" id="UP000075420">
    <property type="component" value="Unassembled WGS sequence"/>
</dbReference>
<accession>A0A150PN10</accession>
<organism evidence="2 3">
    <name type="scientific">Sorangium cellulosum</name>
    <name type="common">Polyangium cellulosum</name>
    <dbReference type="NCBI Taxonomy" id="56"/>
    <lineage>
        <taxon>Bacteria</taxon>
        <taxon>Pseudomonadati</taxon>
        <taxon>Myxococcota</taxon>
        <taxon>Polyangia</taxon>
        <taxon>Polyangiales</taxon>
        <taxon>Polyangiaceae</taxon>
        <taxon>Sorangium</taxon>
    </lineage>
</organism>
<dbReference type="PANTHER" id="PTHR10138:SF0">
    <property type="entry name" value="TRYPTOPHAN 2,3-DIOXYGENASE"/>
    <property type="match status" value="1"/>
</dbReference>
<evidence type="ECO:0000256" key="1">
    <source>
        <dbReference type="HAMAP-Rule" id="MF_01972"/>
    </source>
</evidence>
<feature type="binding site" description="axial binding residue" evidence="1">
    <location>
        <position position="300"/>
    </location>
    <ligand>
        <name>heme</name>
        <dbReference type="ChEBI" id="CHEBI:30413"/>
    </ligand>
    <ligandPart>
        <name>Fe</name>
        <dbReference type="ChEBI" id="CHEBI:18248"/>
    </ligandPart>
</feature>
<keyword evidence="1" id="KW-0479">Metal-binding</keyword>
<dbReference type="GO" id="GO:0019441">
    <property type="term" value="P:L-tryptophan catabolic process to kynurenine"/>
    <property type="evidence" value="ECO:0007669"/>
    <property type="project" value="UniProtKB-UniRule"/>
</dbReference>
<name>A0A150PN10_SORCE</name>
<feature type="binding site" evidence="1">
    <location>
        <position position="100"/>
    </location>
    <ligand>
        <name>substrate</name>
    </ligand>
</feature>
<dbReference type="Gene3D" id="1.10.287.3810">
    <property type="match status" value="1"/>
</dbReference>
<comment type="pathway">
    <text evidence="1">Amino-acid degradation; L-tryptophan degradation via kynurenine pathway; L-kynurenine from L-tryptophan: step 1/2.</text>
</comment>
<dbReference type="EMBL" id="JELY01001065">
    <property type="protein sequence ID" value="KYF57033.1"/>
    <property type="molecule type" value="Genomic_DNA"/>
</dbReference>
<dbReference type="InterPro" id="IPR004981">
    <property type="entry name" value="Trp_2_3_dOase"/>
</dbReference>
<dbReference type="Pfam" id="PF03301">
    <property type="entry name" value="Trp_dioxygenase"/>
    <property type="match status" value="1"/>
</dbReference>
<evidence type="ECO:0000313" key="2">
    <source>
        <dbReference type="EMBL" id="KYF57033.1"/>
    </source>
</evidence>
<comment type="caution">
    <text evidence="2">The sequence shown here is derived from an EMBL/GenBank/DDBJ whole genome shotgun (WGS) entry which is preliminary data.</text>
</comment>
<dbReference type="PANTHER" id="PTHR10138">
    <property type="entry name" value="TRYPTOPHAN 2,3-DIOXYGENASE"/>
    <property type="match status" value="1"/>
</dbReference>
<dbReference type="HAMAP" id="MF_01972">
    <property type="entry name" value="T23O"/>
    <property type="match status" value="1"/>
</dbReference>
<dbReference type="GO" id="GO:0019442">
    <property type="term" value="P:L-tryptophan catabolic process to acetyl-CoA"/>
    <property type="evidence" value="ECO:0007669"/>
    <property type="project" value="TreeGrafter"/>
</dbReference>
<comment type="similarity">
    <text evidence="1">Belongs to the tryptophan 2,3-dioxygenase family.</text>
</comment>
<evidence type="ECO:0000313" key="3">
    <source>
        <dbReference type="Proteomes" id="UP000075420"/>
    </source>
</evidence>
<keyword evidence="1" id="KW-0349">Heme</keyword>
<keyword evidence="1" id="KW-0408">Iron</keyword>
<gene>
    <name evidence="1" type="primary">kynA</name>
    <name evidence="2" type="ORF">BE08_24245</name>
</gene>
<feature type="binding site" evidence="1">
    <location>
        <begin position="33"/>
        <end position="37"/>
    </location>
    <ligand>
        <name>substrate</name>
    </ligand>
</feature>
<dbReference type="InterPro" id="IPR037217">
    <property type="entry name" value="Trp/Indoleamine_2_3_dOase-like"/>
</dbReference>
<dbReference type="GO" id="GO:0020037">
    <property type="term" value="F:heme binding"/>
    <property type="evidence" value="ECO:0007669"/>
    <property type="project" value="UniProtKB-UniRule"/>
</dbReference>
<feature type="binding site" evidence="1">
    <location>
        <position position="314"/>
    </location>
    <ligand>
        <name>substrate</name>
    </ligand>
</feature>
<keyword evidence="1 2" id="KW-0223">Dioxygenase</keyword>
<dbReference type="Gene3D" id="1.20.58.480">
    <property type="match status" value="1"/>
</dbReference>
<feature type="binding site" evidence="1">
    <location>
        <position position="104"/>
    </location>
    <ligand>
        <name>substrate</name>
    </ligand>
</feature>
<comment type="function">
    <text evidence="1">Heme-dependent dioxygenase that catalyzes the oxidative cleavage of the L-tryptophan (L-Trp) pyrrole ring and converts L-tryptophan to N-formyl-L-kynurenine. Catalyzes the oxidative cleavage of the indole moiety.</text>
</comment>
<keyword evidence="1" id="KW-0823">Tryptophan catabolism</keyword>
<proteinExistence type="inferred from homology"/>
<sequence>MNYWDYIHVEELLALQGGFDDDEQKVSNDEALFIVVHQIYELWFKLILRELSSARELFRQNPVPDQRLASAARSFRRVVTIFEQAIQHFRVMETLTTRDYLDFRDRLIPASGFQSAQLREIEVLLGLDDAVRIPLGREGSYREALKAADGSPSSATRRLEARLASGPSLKHYLYEWLSRTPIDGSSEPAAVLRFLRNYMRSMRAENERRVQIAIDKALTPADVERLRARYEAENANAEAFLLAEDDPDADAPTREKRRAIRAAIVFIESYRELPRLAWPREVLDRILEMEQAMLIWRQRHARMVERVIGRRTGTGGSAGVDYLDQTALRYRVFGDLWTVRSLLLRQPSVPELEHASDYGFRVEDSP</sequence>